<protein>
    <submittedName>
        <fullName evidence="2">Uncharacterized protein</fullName>
    </submittedName>
</protein>
<gene>
    <name evidence="2" type="ORF">TCAL_14686</name>
</gene>
<feature type="region of interest" description="Disordered" evidence="1">
    <location>
        <begin position="1"/>
        <end position="30"/>
    </location>
</feature>
<evidence type="ECO:0000256" key="1">
    <source>
        <dbReference type="SAM" id="MobiDB-lite"/>
    </source>
</evidence>
<dbReference type="EMBL" id="VCGU01000011">
    <property type="protein sequence ID" value="TRY67629.1"/>
    <property type="molecule type" value="Genomic_DNA"/>
</dbReference>
<name>A0A553NQH3_TIGCA</name>
<sequence>MADEDVRPIGLDQPDLALPTRSTSAGGIDPTIRKSMSSKKRMLTLQINAIRARLGDHLKTSRTRIKLDLEAVEKTLGSLQAVLQEYMDNGLDEEVQDQITAYLFTEEQRVRDLQADVSDHLDGRLDEPPSICGSEDGDNIGRVMSGGEINPPPAPRRTNTEVEGVGSTLGEIIGRTNRQDFWATSSATNATEVGGVVLLGIIAVTLEGPRGQIVVNALIDEGSDTSFMSERVLKRLGGQKRKEKPMFVHGAVGSSTIKSGNYNLKILYADKSGGLDLNMKVIPKVCGTLKGNDWAQLKGHWKHL</sequence>
<dbReference type="CDD" id="cd00303">
    <property type="entry name" value="retropepsin_like"/>
    <property type="match status" value="1"/>
</dbReference>
<evidence type="ECO:0000313" key="3">
    <source>
        <dbReference type="Proteomes" id="UP000318571"/>
    </source>
</evidence>
<accession>A0A553NQH3</accession>
<proteinExistence type="predicted"/>
<reference evidence="2 3" key="1">
    <citation type="journal article" date="2018" name="Nat. Ecol. Evol.">
        <title>Genomic signatures of mitonuclear coevolution across populations of Tigriopus californicus.</title>
        <authorList>
            <person name="Barreto F.S."/>
            <person name="Watson E.T."/>
            <person name="Lima T.G."/>
            <person name="Willett C.S."/>
            <person name="Edmands S."/>
            <person name="Li W."/>
            <person name="Burton R.S."/>
        </authorList>
    </citation>
    <scope>NUCLEOTIDE SEQUENCE [LARGE SCALE GENOMIC DNA]</scope>
    <source>
        <strain evidence="2 3">San Diego</strain>
    </source>
</reference>
<dbReference type="Proteomes" id="UP000318571">
    <property type="component" value="Chromosome 4"/>
</dbReference>
<organism evidence="2 3">
    <name type="scientific">Tigriopus californicus</name>
    <name type="common">Marine copepod</name>
    <dbReference type="NCBI Taxonomy" id="6832"/>
    <lineage>
        <taxon>Eukaryota</taxon>
        <taxon>Metazoa</taxon>
        <taxon>Ecdysozoa</taxon>
        <taxon>Arthropoda</taxon>
        <taxon>Crustacea</taxon>
        <taxon>Multicrustacea</taxon>
        <taxon>Hexanauplia</taxon>
        <taxon>Copepoda</taxon>
        <taxon>Harpacticoida</taxon>
        <taxon>Harpacticidae</taxon>
        <taxon>Tigriopus</taxon>
    </lineage>
</organism>
<comment type="caution">
    <text evidence="2">The sequence shown here is derived from an EMBL/GenBank/DDBJ whole genome shotgun (WGS) entry which is preliminary data.</text>
</comment>
<dbReference type="AlphaFoldDB" id="A0A553NQH3"/>
<evidence type="ECO:0000313" key="2">
    <source>
        <dbReference type="EMBL" id="TRY67629.1"/>
    </source>
</evidence>
<keyword evidence="3" id="KW-1185">Reference proteome</keyword>